<protein>
    <submittedName>
        <fullName evidence="3">Unannotated protein</fullName>
    </submittedName>
</protein>
<sequence>MAQALAAATRTPIQVLWPPASDPAVATALDAVRLQQDIEDAKARDGKRHQDAAARLSKPIEAAWAAPEASAPPPTFGETSRSSYGLHRQIEATNREAVGSRRPGRRRRVLIPAAASIAVAVAAGTAIATTSGDEPPVRQATPVVQAGPTAAERQRAAQQATLVEAKGRGDYDAAITAATSLNDTATVAELRTAAGGIFARRARQAADRGDLPLAASRLDRAEDRYGDSPAIDGVRRRIEQIKDARQKRAAERKRAAKKRAAARARAAAAARRAAPAPSSPAPSGSSASPVPSSPAPSSPTPSPRPSPAPSTGGSGGGSGGGSSSGGGSKGGGSSSGGAVDPGLY</sequence>
<evidence type="ECO:0000256" key="1">
    <source>
        <dbReference type="SAM" id="MobiDB-lite"/>
    </source>
</evidence>
<accession>A0A6J7FEF2</accession>
<proteinExistence type="predicted"/>
<feature type="compositionally biased region" description="Low complexity" evidence="1">
    <location>
        <begin position="263"/>
        <end position="290"/>
    </location>
</feature>
<feature type="compositionally biased region" description="Basic and acidic residues" evidence="1">
    <location>
        <begin position="242"/>
        <end position="253"/>
    </location>
</feature>
<evidence type="ECO:0000256" key="2">
    <source>
        <dbReference type="SAM" id="Phobius"/>
    </source>
</evidence>
<feature type="compositionally biased region" description="Gly residues" evidence="1">
    <location>
        <begin position="312"/>
        <end position="335"/>
    </location>
</feature>
<organism evidence="3">
    <name type="scientific">freshwater metagenome</name>
    <dbReference type="NCBI Taxonomy" id="449393"/>
    <lineage>
        <taxon>unclassified sequences</taxon>
        <taxon>metagenomes</taxon>
        <taxon>ecological metagenomes</taxon>
    </lineage>
</organism>
<evidence type="ECO:0000313" key="3">
    <source>
        <dbReference type="EMBL" id="CAB4892188.1"/>
    </source>
</evidence>
<reference evidence="3" key="1">
    <citation type="submission" date="2020-05" db="EMBL/GenBank/DDBJ databases">
        <authorList>
            <person name="Chiriac C."/>
            <person name="Salcher M."/>
            <person name="Ghai R."/>
            <person name="Kavagutti S V."/>
        </authorList>
    </citation>
    <scope>NUCLEOTIDE SEQUENCE</scope>
</reference>
<feature type="compositionally biased region" description="Pro residues" evidence="1">
    <location>
        <begin position="291"/>
        <end position="308"/>
    </location>
</feature>
<keyword evidence="2" id="KW-0812">Transmembrane</keyword>
<keyword evidence="2" id="KW-1133">Transmembrane helix</keyword>
<dbReference type="EMBL" id="CAFBMK010000003">
    <property type="protein sequence ID" value="CAB4892188.1"/>
    <property type="molecule type" value="Genomic_DNA"/>
</dbReference>
<feature type="region of interest" description="Disordered" evidence="1">
    <location>
        <begin position="242"/>
        <end position="344"/>
    </location>
</feature>
<dbReference type="AlphaFoldDB" id="A0A6J7FEF2"/>
<feature type="transmembrane region" description="Helical" evidence="2">
    <location>
        <begin position="109"/>
        <end position="128"/>
    </location>
</feature>
<keyword evidence="2" id="KW-0472">Membrane</keyword>
<gene>
    <name evidence="3" type="ORF">UFOPK3564_00074</name>
</gene>
<name>A0A6J7FEF2_9ZZZZ</name>